<protein>
    <submittedName>
        <fullName evidence="1">Uncharacterized protein</fullName>
    </submittedName>
</protein>
<organism evidence="1 2">
    <name type="scientific">Chromobacterium haemolyticum</name>
    <dbReference type="NCBI Taxonomy" id="394935"/>
    <lineage>
        <taxon>Bacteria</taxon>
        <taxon>Pseudomonadati</taxon>
        <taxon>Pseudomonadota</taxon>
        <taxon>Betaproteobacteria</taxon>
        <taxon>Neisseriales</taxon>
        <taxon>Chromobacteriaceae</taxon>
        <taxon>Chromobacterium</taxon>
    </lineage>
</organism>
<accession>A0A1W0CCZ3</accession>
<reference evidence="1 2" key="1">
    <citation type="submission" date="2017-02" db="EMBL/GenBank/DDBJ databases">
        <title>Chromobacterium haemolyticum H5244.</title>
        <authorList>
            <person name="Gulvik C.A."/>
        </authorList>
    </citation>
    <scope>NUCLEOTIDE SEQUENCE [LARGE SCALE GENOMIC DNA]</scope>
    <source>
        <strain evidence="1 2">H5244</strain>
    </source>
</reference>
<dbReference type="EMBL" id="MUKV01000045">
    <property type="protein sequence ID" value="OQS32584.1"/>
    <property type="molecule type" value="Genomic_DNA"/>
</dbReference>
<dbReference type="AlphaFoldDB" id="A0A1W0CCZ3"/>
<sequence length="70" mass="7816">MSLQHVEQSPVEVLAERLNRLPAGKVIVVSTPGAKGCEHVAQMYDSQQVKSLPWQWRASVPFDEIDALED</sequence>
<name>A0A1W0CCZ3_9NEIS</name>
<evidence type="ECO:0000313" key="2">
    <source>
        <dbReference type="Proteomes" id="UP000192721"/>
    </source>
</evidence>
<comment type="caution">
    <text evidence="1">The sequence shown here is derived from an EMBL/GenBank/DDBJ whole genome shotgun (WGS) entry which is preliminary data.</text>
</comment>
<dbReference type="Proteomes" id="UP000192721">
    <property type="component" value="Unassembled WGS sequence"/>
</dbReference>
<proteinExistence type="predicted"/>
<evidence type="ECO:0000313" key="1">
    <source>
        <dbReference type="EMBL" id="OQS32584.1"/>
    </source>
</evidence>
<dbReference type="RefSeq" id="WP_081556904.1">
    <property type="nucleotide sequence ID" value="NZ_MUKV01000045.1"/>
</dbReference>
<gene>
    <name evidence="1" type="ORF">B0T45_21520</name>
</gene>